<dbReference type="AlphaFoldDB" id="A0A951PZD2"/>
<comment type="caution">
    <text evidence="2">The sequence shown here is derived from an EMBL/GenBank/DDBJ whole genome shotgun (WGS) entry which is preliminary data.</text>
</comment>
<evidence type="ECO:0000256" key="1">
    <source>
        <dbReference type="SAM" id="SignalP"/>
    </source>
</evidence>
<organism evidence="2 3">
    <name type="scientific">Mojavia pulchra JT2-VF2</name>
    <dbReference type="NCBI Taxonomy" id="287848"/>
    <lineage>
        <taxon>Bacteria</taxon>
        <taxon>Bacillati</taxon>
        <taxon>Cyanobacteriota</taxon>
        <taxon>Cyanophyceae</taxon>
        <taxon>Nostocales</taxon>
        <taxon>Nostocaceae</taxon>
    </lineage>
</organism>
<evidence type="ECO:0000313" key="3">
    <source>
        <dbReference type="Proteomes" id="UP000715781"/>
    </source>
</evidence>
<feature type="signal peptide" evidence="1">
    <location>
        <begin position="1"/>
        <end position="31"/>
    </location>
</feature>
<dbReference type="Proteomes" id="UP000715781">
    <property type="component" value="Unassembled WGS sequence"/>
</dbReference>
<gene>
    <name evidence="2" type="ORF">KME32_11285</name>
</gene>
<proteinExistence type="predicted"/>
<name>A0A951PZD2_9NOST</name>
<sequence>MNKKLILSLLSSSAIFTSLMSTLAMISPAQAAQRLIHTPDGRSCITHPHGSTSFVCIRGSQTDKVSRTPTSETISVQPADKNIAMLDFTEEESDDAIQLFGCDCPYCLNSLRQLRGTGNLVY</sequence>
<feature type="chain" id="PRO_5037889157" description="Secreted protein" evidence="1">
    <location>
        <begin position="32"/>
        <end position="122"/>
    </location>
</feature>
<protein>
    <recommendedName>
        <fullName evidence="4">Secreted protein</fullName>
    </recommendedName>
</protein>
<reference evidence="2" key="2">
    <citation type="journal article" date="2022" name="Microbiol. Resour. Announc.">
        <title>Metagenome Sequencing to Explore Phylogenomics of Terrestrial Cyanobacteria.</title>
        <authorList>
            <person name="Ward R.D."/>
            <person name="Stajich J.E."/>
            <person name="Johansen J.R."/>
            <person name="Huntemann M."/>
            <person name="Clum A."/>
            <person name="Foster B."/>
            <person name="Foster B."/>
            <person name="Roux S."/>
            <person name="Palaniappan K."/>
            <person name="Varghese N."/>
            <person name="Mukherjee S."/>
            <person name="Reddy T.B.K."/>
            <person name="Daum C."/>
            <person name="Copeland A."/>
            <person name="Chen I.A."/>
            <person name="Ivanova N.N."/>
            <person name="Kyrpides N.C."/>
            <person name="Shapiro N."/>
            <person name="Eloe-Fadrosh E.A."/>
            <person name="Pietrasiak N."/>
        </authorList>
    </citation>
    <scope>NUCLEOTIDE SEQUENCE</scope>
    <source>
        <strain evidence="2">JT2-VF2</strain>
    </source>
</reference>
<evidence type="ECO:0000313" key="2">
    <source>
        <dbReference type="EMBL" id="MBW4561717.1"/>
    </source>
</evidence>
<reference evidence="2" key="1">
    <citation type="submission" date="2021-05" db="EMBL/GenBank/DDBJ databases">
        <authorList>
            <person name="Pietrasiak N."/>
            <person name="Ward R."/>
            <person name="Stajich J.E."/>
            <person name="Kurbessoian T."/>
        </authorList>
    </citation>
    <scope>NUCLEOTIDE SEQUENCE</scope>
    <source>
        <strain evidence="2">JT2-VF2</strain>
    </source>
</reference>
<keyword evidence="1" id="KW-0732">Signal</keyword>
<dbReference type="EMBL" id="JAHHHN010000005">
    <property type="protein sequence ID" value="MBW4561717.1"/>
    <property type="molecule type" value="Genomic_DNA"/>
</dbReference>
<accession>A0A951PZD2</accession>
<evidence type="ECO:0008006" key="4">
    <source>
        <dbReference type="Google" id="ProtNLM"/>
    </source>
</evidence>